<name>A0AAW0MVE0_9GOBI</name>
<evidence type="ECO:0000256" key="1">
    <source>
        <dbReference type="SAM" id="MobiDB-lite"/>
    </source>
</evidence>
<comment type="caution">
    <text evidence="2">The sequence shown here is derived from an EMBL/GenBank/DDBJ whole genome shotgun (WGS) entry which is preliminary data.</text>
</comment>
<accession>A0AAW0MVE0</accession>
<feature type="compositionally biased region" description="Basic and acidic residues" evidence="1">
    <location>
        <begin position="20"/>
        <end position="30"/>
    </location>
</feature>
<dbReference type="Proteomes" id="UP001460270">
    <property type="component" value="Unassembled WGS sequence"/>
</dbReference>
<proteinExistence type="predicted"/>
<evidence type="ECO:0000313" key="3">
    <source>
        <dbReference type="Proteomes" id="UP001460270"/>
    </source>
</evidence>
<gene>
    <name evidence="2" type="ORF">WMY93_025687</name>
</gene>
<feature type="compositionally biased region" description="Acidic residues" evidence="1">
    <location>
        <begin position="31"/>
        <end position="51"/>
    </location>
</feature>
<feature type="region of interest" description="Disordered" evidence="1">
    <location>
        <begin position="18"/>
        <end position="120"/>
    </location>
</feature>
<evidence type="ECO:0000313" key="2">
    <source>
        <dbReference type="EMBL" id="KAK7886066.1"/>
    </source>
</evidence>
<reference evidence="3" key="1">
    <citation type="submission" date="2024-04" db="EMBL/GenBank/DDBJ databases">
        <title>Salinicola lusitanus LLJ914,a marine bacterium isolated from the Okinawa Trough.</title>
        <authorList>
            <person name="Li J."/>
        </authorList>
    </citation>
    <scope>NUCLEOTIDE SEQUENCE [LARGE SCALE GENOMIC DNA]</scope>
</reference>
<sequence length="120" mass="13351">MSSRLTKRLSVDELLVQVLGHDDEGNKIEPEIEEDFSEMEDNMDLDPDFDETDHPKDGEGEAPEEQGSEETFQSKSEHTGQRKSLQAQAPATVLTALPNKDMHKKGSTVSSVPPETRKQS</sequence>
<organism evidence="2 3">
    <name type="scientific">Mugilogobius chulae</name>
    <name type="common">yellowstripe goby</name>
    <dbReference type="NCBI Taxonomy" id="88201"/>
    <lineage>
        <taxon>Eukaryota</taxon>
        <taxon>Metazoa</taxon>
        <taxon>Chordata</taxon>
        <taxon>Craniata</taxon>
        <taxon>Vertebrata</taxon>
        <taxon>Euteleostomi</taxon>
        <taxon>Actinopterygii</taxon>
        <taxon>Neopterygii</taxon>
        <taxon>Teleostei</taxon>
        <taxon>Neoteleostei</taxon>
        <taxon>Acanthomorphata</taxon>
        <taxon>Gobiaria</taxon>
        <taxon>Gobiiformes</taxon>
        <taxon>Gobioidei</taxon>
        <taxon>Gobiidae</taxon>
        <taxon>Gobionellinae</taxon>
        <taxon>Mugilogobius</taxon>
    </lineage>
</organism>
<dbReference type="EMBL" id="JBBPFD010000019">
    <property type="protein sequence ID" value="KAK7886066.1"/>
    <property type="molecule type" value="Genomic_DNA"/>
</dbReference>
<protein>
    <submittedName>
        <fullName evidence="2">Uncharacterized protein</fullName>
    </submittedName>
</protein>
<dbReference type="AlphaFoldDB" id="A0AAW0MVE0"/>
<keyword evidence="3" id="KW-1185">Reference proteome</keyword>